<evidence type="ECO:0008006" key="5">
    <source>
        <dbReference type="Google" id="ProtNLM"/>
    </source>
</evidence>
<evidence type="ECO:0000313" key="3">
    <source>
        <dbReference type="EMBL" id="MBB4923648.1"/>
    </source>
</evidence>
<dbReference type="PANTHER" id="PTHR45228:SF4">
    <property type="entry name" value="LIPOPROTEIN"/>
    <property type="match status" value="1"/>
</dbReference>
<dbReference type="CDD" id="cd00077">
    <property type="entry name" value="HDc"/>
    <property type="match status" value="1"/>
</dbReference>
<reference evidence="3 4" key="1">
    <citation type="submission" date="2020-08" db="EMBL/GenBank/DDBJ databases">
        <title>Sequencing the genomes of 1000 actinobacteria strains.</title>
        <authorList>
            <person name="Klenk H.-P."/>
        </authorList>
    </citation>
    <scope>NUCLEOTIDE SEQUENCE [LARGE SCALE GENOMIC DNA]</scope>
    <source>
        <strain evidence="3 4">DSM 41654</strain>
    </source>
</reference>
<sequence length="559" mass="56788">MTAAAPRPARVLGVPARGGVSGASLVRAAALLLFAGALAALLAHGLTQLRVALAFGVLIAIGEAVRVGSPDGRAQAPLGAAVGLAYALLGPLRGLPTGHGVLQVVAVAGLGLATGAMARTLVLGFGRLHGAKRARPMTSVPRPRSRTAERPAAARGPRHPSGCAPDHLPGRGRLGRQAWGAARGGNAGPGAVGRIDSGRAWLGARAPGPVLGRAGARRAAERVPGRLILPTVRAHRARGWPYGPRAVARCDGAARRLLAVAFAATLFQPLYNSGALDRVPLAGPAYGVFLVLVAALAGLADAVLAACQHRGGGRFGAALEEELRTLPGIGSAIAATGMLISLAAGEVGLWALPVFCLPLLLAQASLRRAAAVRATYGQTIATLARATEVAGYTAPGHARRVADTACALGRELGLSTHDLALLEYAALMHDIGQLSLVEPVRGGATATLPEREQQRIARLGSEVIRCTGVPGPVAEQVARLADPLRGPDGRTDRSLPLAARIIRVANAHEDLTGPAGGGEAALSVLRAHHGLYDPVVVAALERVRAVGAGPCTVARTESG</sequence>
<keyword evidence="4" id="KW-1185">Reference proteome</keyword>
<evidence type="ECO:0000256" key="2">
    <source>
        <dbReference type="SAM" id="Phobius"/>
    </source>
</evidence>
<gene>
    <name evidence="3" type="ORF">FHR34_002641</name>
</gene>
<feature type="transmembrane region" description="Helical" evidence="2">
    <location>
        <begin position="283"/>
        <end position="304"/>
    </location>
</feature>
<dbReference type="InterPro" id="IPR003607">
    <property type="entry name" value="HD/PDEase_dom"/>
</dbReference>
<feature type="transmembrane region" description="Helical" evidence="2">
    <location>
        <begin position="25"/>
        <end position="43"/>
    </location>
</feature>
<dbReference type="Pfam" id="PF13487">
    <property type="entry name" value="HD_5"/>
    <property type="match status" value="1"/>
</dbReference>
<comment type="caution">
    <text evidence="3">The sequence shown here is derived from an EMBL/GenBank/DDBJ whole genome shotgun (WGS) entry which is preliminary data.</text>
</comment>
<dbReference type="Gene3D" id="1.10.3210.10">
    <property type="entry name" value="Hypothetical protein af1432"/>
    <property type="match status" value="1"/>
</dbReference>
<feature type="transmembrane region" description="Helical" evidence="2">
    <location>
        <begin position="325"/>
        <end position="344"/>
    </location>
</feature>
<feature type="region of interest" description="Disordered" evidence="1">
    <location>
        <begin position="133"/>
        <end position="187"/>
    </location>
</feature>
<dbReference type="Proteomes" id="UP000540506">
    <property type="component" value="Unassembled WGS sequence"/>
</dbReference>
<proteinExistence type="predicted"/>
<dbReference type="SUPFAM" id="SSF109604">
    <property type="entry name" value="HD-domain/PDEase-like"/>
    <property type="match status" value="1"/>
</dbReference>
<protein>
    <recommendedName>
        <fullName evidence="5">HD domain-containing protein</fullName>
    </recommendedName>
</protein>
<feature type="transmembrane region" description="Helical" evidence="2">
    <location>
        <begin position="253"/>
        <end position="271"/>
    </location>
</feature>
<name>A0A7W7R1U3_KITKI</name>
<evidence type="ECO:0000313" key="4">
    <source>
        <dbReference type="Proteomes" id="UP000540506"/>
    </source>
</evidence>
<feature type="transmembrane region" description="Helical" evidence="2">
    <location>
        <begin position="101"/>
        <end position="125"/>
    </location>
</feature>
<keyword evidence="2" id="KW-0812">Transmembrane</keyword>
<organism evidence="3 4">
    <name type="scientific">Kitasatospora kifunensis</name>
    <name type="common">Streptomyces kifunensis</name>
    <dbReference type="NCBI Taxonomy" id="58351"/>
    <lineage>
        <taxon>Bacteria</taxon>
        <taxon>Bacillati</taxon>
        <taxon>Actinomycetota</taxon>
        <taxon>Actinomycetes</taxon>
        <taxon>Kitasatosporales</taxon>
        <taxon>Streptomycetaceae</taxon>
        <taxon>Kitasatospora</taxon>
    </lineage>
</organism>
<feature type="transmembrane region" description="Helical" evidence="2">
    <location>
        <begin position="49"/>
        <end position="69"/>
    </location>
</feature>
<dbReference type="RefSeq" id="WP_184935723.1">
    <property type="nucleotide sequence ID" value="NZ_JACHJV010000001.1"/>
</dbReference>
<keyword evidence="2" id="KW-1133">Transmembrane helix</keyword>
<dbReference type="PANTHER" id="PTHR45228">
    <property type="entry name" value="CYCLIC DI-GMP PHOSPHODIESTERASE TM_0186-RELATED"/>
    <property type="match status" value="1"/>
</dbReference>
<dbReference type="AlphaFoldDB" id="A0A7W7R1U3"/>
<dbReference type="InterPro" id="IPR052020">
    <property type="entry name" value="Cyclic_di-GMP/3'3'-cGAMP_PDE"/>
</dbReference>
<evidence type="ECO:0000256" key="1">
    <source>
        <dbReference type="SAM" id="MobiDB-lite"/>
    </source>
</evidence>
<accession>A0A7W7R1U3</accession>
<keyword evidence="2" id="KW-0472">Membrane</keyword>
<dbReference type="EMBL" id="JACHJV010000001">
    <property type="protein sequence ID" value="MBB4923648.1"/>
    <property type="molecule type" value="Genomic_DNA"/>
</dbReference>